<keyword evidence="1" id="KW-0472">Membrane</keyword>
<dbReference type="AlphaFoldDB" id="A0ABD1Z176"/>
<name>A0ABD1Z176_9MARC</name>
<proteinExistence type="predicted"/>
<evidence type="ECO:0000313" key="2">
    <source>
        <dbReference type="EMBL" id="KAL2641253.1"/>
    </source>
</evidence>
<organism evidence="2 3">
    <name type="scientific">Riccia fluitans</name>
    <dbReference type="NCBI Taxonomy" id="41844"/>
    <lineage>
        <taxon>Eukaryota</taxon>
        <taxon>Viridiplantae</taxon>
        <taxon>Streptophyta</taxon>
        <taxon>Embryophyta</taxon>
        <taxon>Marchantiophyta</taxon>
        <taxon>Marchantiopsida</taxon>
        <taxon>Marchantiidae</taxon>
        <taxon>Marchantiales</taxon>
        <taxon>Ricciaceae</taxon>
        <taxon>Riccia</taxon>
    </lineage>
</organism>
<reference evidence="2 3" key="1">
    <citation type="submission" date="2024-09" db="EMBL/GenBank/DDBJ databases">
        <title>Chromosome-scale assembly of Riccia fluitans.</title>
        <authorList>
            <person name="Paukszto L."/>
            <person name="Sawicki J."/>
            <person name="Karawczyk K."/>
            <person name="Piernik-Szablinska J."/>
            <person name="Szczecinska M."/>
            <person name="Mazdziarz M."/>
        </authorList>
    </citation>
    <scope>NUCLEOTIDE SEQUENCE [LARGE SCALE GENOMIC DNA]</scope>
    <source>
        <strain evidence="2">Rf_01</strain>
        <tissue evidence="2">Aerial parts of the thallus</tissue>
    </source>
</reference>
<keyword evidence="1" id="KW-1133">Transmembrane helix</keyword>
<evidence type="ECO:0000313" key="3">
    <source>
        <dbReference type="Proteomes" id="UP001605036"/>
    </source>
</evidence>
<feature type="transmembrane region" description="Helical" evidence="1">
    <location>
        <begin position="140"/>
        <end position="162"/>
    </location>
</feature>
<keyword evidence="1" id="KW-0812">Transmembrane</keyword>
<keyword evidence="3" id="KW-1185">Reference proteome</keyword>
<protein>
    <submittedName>
        <fullName evidence="2">Uncharacterized protein</fullName>
    </submittedName>
</protein>
<sequence length="168" mass="19474">MHQQSILSQWEHDACLRALELEYQGFTEIFLQGSPSSEQLKQQKGGDRNRGRGTNFEFDKRSREHLLLFGASQSVDLYNWDDVSPLEVRGRIYWNDTASPCGSELLTRFKGCHGAETNFRGITWRAYAGRRRSMLADHQCLCSHCISWWIFLLLAFVCHLLRTTNDKT</sequence>
<gene>
    <name evidence="2" type="ORF">R1flu_008840</name>
</gene>
<comment type="caution">
    <text evidence="2">The sequence shown here is derived from an EMBL/GenBank/DDBJ whole genome shotgun (WGS) entry which is preliminary data.</text>
</comment>
<dbReference type="EMBL" id="JBHFFA010000002">
    <property type="protein sequence ID" value="KAL2641253.1"/>
    <property type="molecule type" value="Genomic_DNA"/>
</dbReference>
<evidence type="ECO:0000256" key="1">
    <source>
        <dbReference type="SAM" id="Phobius"/>
    </source>
</evidence>
<accession>A0ABD1Z176</accession>
<dbReference type="Proteomes" id="UP001605036">
    <property type="component" value="Unassembled WGS sequence"/>
</dbReference>